<gene>
    <name evidence="2" type="ORF">SAMN05216404_1288</name>
</gene>
<organism evidence="2 3">
    <name type="scientific">Nitrosospira multiformis</name>
    <dbReference type="NCBI Taxonomy" id="1231"/>
    <lineage>
        <taxon>Bacteria</taxon>
        <taxon>Pseudomonadati</taxon>
        <taxon>Pseudomonadota</taxon>
        <taxon>Betaproteobacteria</taxon>
        <taxon>Nitrosomonadales</taxon>
        <taxon>Nitrosomonadaceae</taxon>
        <taxon>Nitrosospira</taxon>
    </lineage>
</organism>
<evidence type="ECO:0000256" key="1">
    <source>
        <dbReference type="SAM" id="MobiDB-lite"/>
    </source>
</evidence>
<name>A0A1H8Q689_9PROT</name>
<dbReference type="AlphaFoldDB" id="A0A1H8Q689"/>
<dbReference type="Proteomes" id="UP000183898">
    <property type="component" value="Unassembled WGS sequence"/>
</dbReference>
<protein>
    <submittedName>
        <fullName evidence="2">Uncharacterized protein</fullName>
    </submittedName>
</protein>
<feature type="region of interest" description="Disordered" evidence="1">
    <location>
        <begin position="31"/>
        <end position="51"/>
    </location>
</feature>
<evidence type="ECO:0000313" key="3">
    <source>
        <dbReference type="Proteomes" id="UP000183898"/>
    </source>
</evidence>
<evidence type="ECO:0000313" key="2">
    <source>
        <dbReference type="EMBL" id="SEO49772.1"/>
    </source>
</evidence>
<dbReference type="EMBL" id="FOCT01000028">
    <property type="protein sequence ID" value="SEO49772.1"/>
    <property type="molecule type" value="Genomic_DNA"/>
</dbReference>
<proteinExistence type="predicted"/>
<accession>A0A1H8Q689</accession>
<sequence>MPNMLTMTSARTVGSETVFYQGTDELEYEYTSRPSSCDQEEGDSGHCVSVR</sequence>
<reference evidence="2 3" key="1">
    <citation type="submission" date="2016-10" db="EMBL/GenBank/DDBJ databases">
        <authorList>
            <person name="de Groot N.N."/>
        </authorList>
    </citation>
    <scope>NUCLEOTIDE SEQUENCE [LARGE SCALE GENOMIC DNA]</scope>
    <source>
        <strain evidence="2 3">Nl18</strain>
    </source>
</reference>